<reference evidence="1" key="1">
    <citation type="submission" date="2014-09" db="EMBL/GenBank/DDBJ databases">
        <authorList>
            <person name="Magalhaes I.L.F."/>
            <person name="Oliveira U."/>
            <person name="Santos F.R."/>
            <person name="Vidigal T.H.D.A."/>
            <person name="Brescovit A.D."/>
            <person name="Santos A.J."/>
        </authorList>
    </citation>
    <scope>NUCLEOTIDE SEQUENCE</scope>
    <source>
        <tissue evidence="1">Shoot tissue taken approximately 20 cm above the soil surface</tissue>
    </source>
</reference>
<name>A0A0A9S8G5_ARUDO</name>
<sequence length="70" mass="7590">MDISFTLFSGSVQSGVIQAPEELIPPHRSVPGYSSSISKCSCRCSLVCNPMSYPERKAILLGNFHSSMIP</sequence>
<organism evidence="1">
    <name type="scientific">Arundo donax</name>
    <name type="common">Giant reed</name>
    <name type="synonym">Donax arundinaceus</name>
    <dbReference type="NCBI Taxonomy" id="35708"/>
    <lineage>
        <taxon>Eukaryota</taxon>
        <taxon>Viridiplantae</taxon>
        <taxon>Streptophyta</taxon>
        <taxon>Embryophyta</taxon>
        <taxon>Tracheophyta</taxon>
        <taxon>Spermatophyta</taxon>
        <taxon>Magnoliopsida</taxon>
        <taxon>Liliopsida</taxon>
        <taxon>Poales</taxon>
        <taxon>Poaceae</taxon>
        <taxon>PACMAD clade</taxon>
        <taxon>Arundinoideae</taxon>
        <taxon>Arundineae</taxon>
        <taxon>Arundo</taxon>
    </lineage>
</organism>
<evidence type="ECO:0000313" key="1">
    <source>
        <dbReference type="EMBL" id="JAD91285.1"/>
    </source>
</evidence>
<protein>
    <submittedName>
        <fullName evidence="1">Uncharacterized protein</fullName>
    </submittedName>
</protein>
<accession>A0A0A9S8G5</accession>
<dbReference type="AlphaFoldDB" id="A0A0A9S8G5"/>
<proteinExistence type="predicted"/>
<dbReference type="EMBL" id="GBRH01206610">
    <property type="protein sequence ID" value="JAD91285.1"/>
    <property type="molecule type" value="Transcribed_RNA"/>
</dbReference>
<reference evidence="1" key="2">
    <citation type="journal article" date="2015" name="Data Brief">
        <title>Shoot transcriptome of the giant reed, Arundo donax.</title>
        <authorList>
            <person name="Barrero R.A."/>
            <person name="Guerrero F.D."/>
            <person name="Moolhuijzen P."/>
            <person name="Goolsby J.A."/>
            <person name="Tidwell J."/>
            <person name="Bellgard S.E."/>
            <person name="Bellgard M.I."/>
        </authorList>
    </citation>
    <scope>NUCLEOTIDE SEQUENCE</scope>
    <source>
        <tissue evidence="1">Shoot tissue taken approximately 20 cm above the soil surface</tissue>
    </source>
</reference>